<proteinExistence type="predicted"/>
<dbReference type="EMBL" id="GU942929">
    <property type="protein sequence ID" value="ADD61422.1"/>
    <property type="molecule type" value="Genomic_DNA"/>
</dbReference>
<dbReference type="AlphaFoldDB" id="D9ZDL8"/>
<reference evidence="1" key="1">
    <citation type="journal article" date="2010" name="Genome Res.">
        <title>Functional metagenomics to mine the human gut microbiome for dietary fiber catabolic enzymes.</title>
        <authorList>
            <person name="Tasse L."/>
            <person name="Bercovici J."/>
            <person name="Pizzut-Serin S."/>
            <person name="Robe P."/>
            <person name="Tap J."/>
            <person name="Klopp C."/>
            <person name="Cantarel B.L."/>
            <person name="Coutinho P.M."/>
            <person name="Henrissat B."/>
            <person name="Leclerc M."/>
            <person name="Dore J."/>
            <person name="Monsan P."/>
            <person name="Remaud-Simeon M."/>
            <person name="Potocki-Veronese G."/>
        </authorList>
    </citation>
    <scope>NUCLEOTIDE SEQUENCE</scope>
</reference>
<protein>
    <submittedName>
        <fullName evidence="1">Uncharacterized protein</fullName>
    </submittedName>
</protein>
<accession>D9ZDL8</accession>
<evidence type="ECO:0000313" key="1">
    <source>
        <dbReference type="EMBL" id="ADD61422.1"/>
    </source>
</evidence>
<sequence length="93" mass="9859">MLLSAPLLTDTVNVAEVPEPDDSEKPEVSDKLSEGVPVSFAEDVEPELQVCVPVLVALALTVVVPPSLGKFVLSALTDTFQGFQDVFSILFSA</sequence>
<organism evidence="1">
    <name type="scientific">uncultured organism</name>
    <dbReference type="NCBI Taxonomy" id="155900"/>
    <lineage>
        <taxon>unclassified sequences</taxon>
        <taxon>environmental samples</taxon>
    </lineage>
</organism>
<name>D9ZDL8_9ZZZZ</name>